<dbReference type="Pfam" id="PF12802">
    <property type="entry name" value="MarR_2"/>
    <property type="match status" value="1"/>
</dbReference>
<dbReference type="AlphaFoldDB" id="A0A8J3K3N1"/>
<proteinExistence type="predicted"/>
<dbReference type="PANTHER" id="PTHR33164">
    <property type="entry name" value="TRANSCRIPTIONAL REGULATOR, MARR FAMILY"/>
    <property type="match status" value="1"/>
</dbReference>
<name>A0A8J3K3N1_9ACTN</name>
<gene>
    <name evidence="2" type="ORF">Cch02nite_35490</name>
</gene>
<reference evidence="2 3" key="1">
    <citation type="submission" date="2021-01" db="EMBL/GenBank/DDBJ databases">
        <title>Whole genome shotgun sequence of Catellatospora chokoriensis NBRC 107358.</title>
        <authorList>
            <person name="Komaki H."/>
            <person name="Tamura T."/>
        </authorList>
    </citation>
    <scope>NUCLEOTIDE SEQUENCE [LARGE SCALE GENOMIC DNA]</scope>
    <source>
        <strain evidence="2 3">NBRC 107358</strain>
    </source>
</reference>
<dbReference type="RefSeq" id="WP_191840902.1">
    <property type="nucleotide sequence ID" value="NZ_BAAALB010000013.1"/>
</dbReference>
<dbReference type="InterPro" id="IPR036388">
    <property type="entry name" value="WH-like_DNA-bd_sf"/>
</dbReference>
<dbReference type="Gene3D" id="1.10.10.10">
    <property type="entry name" value="Winged helix-like DNA-binding domain superfamily/Winged helix DNA-binding domain"/>
    <property type="match status" value="1"/>
</dbReference>
<protein>
    <submittedName>
        <fullName evidence="2">Transcriptional regulator</fullName>
    </submittedName>
</protein>
<organism evidence="2 3">
    <name type="scientific">Catellatospora chokoriensis</name>
    <dbReference type="NCBI Taxonomy" id="310353"/>
    <lineage>
        <taxon>Bacteria</taxon>
        <taxon>Bacillati</taxon>
        <taxon>Actinomycetota</taxon>
        <taxon>Actinomycetes</taxon>
        <taxon>Micromonosporales</taxon>
        <taxon>Micromonosporaceae</taxon>
        <taxon>Catellatospora</taxon>
    </lineage>
</organism>
<dbReference type="PANTHER" id="PTHR33164:SF99">
    <property type="entry name" value="MARR FAMILY REGULATORY PROTEIN"/>
    <property type="match status" value="1"/>
</dbReference>
<dbReference type="GO" id="GO:0003700">
    <property type="term" value="F:DNA-binding transcription factor activity"/>
    <property type="evidence" value="ECO:0007669"/>
    <property type="project" value="InterPro"/>
</dbReference>
<evidence type="ECO:0000313" key="2">
    <source>
        <dbReference type="EMBL" id="GIF90105.1"/>
    </source>
</evidence>
<feature type="domain" description="HTH marR-type" evidence="1">
    <location>
        <begin position="1"/>
        <end position="153"/>
    </location>
</feature>
<dbReference type="SMART" id="SM00347">
    <property type="entry name" value="HTH_MARR"/>
    <property type="match status" value="1"/>
</dbReference>
<dbReference type="InterPro" id="IPR000835">
    <property type="entry name" value="HTH_MarR-typ"/>
</dbReference>
<dbReference type="InterPro" id="IPR039422">
    <property type="entry name" value="MarR/SlyA-like"/>
</dbReference>
<dbReference type="GO" id="GO:0006950">
    <property type="term" value="P:response to stress"/>
    <property type="evidence" value="ECO:0007669"/>
    <property type="project" value="TreeGrafter"/>
</dbReference>
<dbReference type="InterPro" id="IPR036390">
    <property type="entry name" value="WH_DNA-bd_sf"/>
</dbReference>
<comment type="caution">
    <text evidence="2">The sequence shown here is derived from an EMBL/GenBank/DDBJ whole genome shotgun (WGS) entry which is preliminary data.</text>
</comment>
<evidence type="ECO:0000259" key="1">
    <source>
        <dbReference type="PROSITE" id="PS50995"/>
    </source>
</evidence>
<dbReference type="PROSITE" id="PS50995">
    <property type="entry name" value="HTH_MARR_2"/>
    <property type="match status" value="1"/>
</dbReference>
<accession>A0A8J3K3N1</accession>
<evidence type="ECO:0000313" key="3">
    <source>
        <dbReference type="Proteomes" id="UP000619293"/>
    </source>
</evidence>
<sequence length="166" mass="18788">MATTATQTTAVPWLTEPEQAAWRSFITTAKLVMAELERGMTQHDLSGTDYGVLVSLSEAPDRRLRMSELAQAMLLEKSRLSHQITRMERAGLVRRQSCPSDRRGQFAVLTDEGWETIQRVAPHHVELVRAIFIDRLTPAQLAQLTEIFTPLHTSMREQCPKDEGEC</sequence>
<dbReference type="SUPFAM" id="SSF46785">
    <property type="entry name" value="Winged helix' DNA-binding domain"/>
    <property type="match status" value="1"/>
</dbReference>
<dbReference type="EMBL" id="BONG01000020">
    <property type="protein sequence ID" value="GIF90105.1"/>
    <property type="molecule type" value="Genomic_DNA"/>
</dbReference>
<dbReference type="PRINTS" id="PR00598">
    <property type="entry name" value="HTHMARR"/>
</dbReference>
<keyword evidence="3" id="KW-1185">Reference proteome</keyword>
<dbReference type="Proteomes" id="UP000619293">
    <property type="component" value="Unassembled WGS sequence"/>
</dbReference>